<keyword evidence="1" id="KW-0238">DNA-binding</keyword>
<reference evidence="4" key="1">
    <citation type="submission" date="2022-02" db="EMBL/GenBank/DDBJ databases">
        <title>Corynebacterium sp. from urogenital microbiome.</title>
        <authorList>
            <person name="Cappelli E.A."/>
            <person name="Ribeiro T.G."/>
            <person name="Peixe L."/>
        </authorList>
    </citation>
    <scope>NUCLEOTIDE SEQUENCE</scope>
    <source>
        <strain evidence="4">C8Ua_172</strain>
    </source>
</reference>
<dbReference type="InterPro" id="IPR055370">
    <property type="entry name" value="Lsr2_DNA-bd"/>
</dbReference>
<evidence type="ECO:0000313" key="4">
    <source>
        <dbReference type="EMBL" id="MCZ9294765.1"/>
    </source>
</evidence>
<comment type="caution">
    <text evidence="4">The sequence shown here is derived from an EMBL/GenBank/DDBJ whole genome shotgun (WGS) entry which is preliminary data.</text>
</comment>
<feature type="domain" description="Lsr2 dimerization" evidence="2">
    <location>
        <begin position="1"/>
        <end position="61"/>
    </location>
</feature>
<dbReference type="EMBL" id="JAKMUS010000019">
    <property type="protein sequence ID" value="MCZ9294765.1"/>
    <property type="molecule type" value="Genomic_DNA"/>
</dbReference>
<feature type="domain" description="Lsr2 DNA-binding" evidence="3">
    <location>
        <begin position="70"/>
        <end position="101"/>
    </location>
</feature>
<accession>A0A9X3LV61</accession>
<evidence type="ECO:0000259" key="3">
    <source>
        <dbReference type="Pfam" id="PF23359"/>
    </source>
</evidence>
<evidence type="ECO:0000313" key="5">
    <source>
        <dbReference type="Proteomes" id="UP001146468"/>
    </source>
</evidence>
<dbReference type="Gene3D" id="4.10.320.10">
    <property type="entry name" value="E3-binding domain"/>
    <property type="match status" value="1"/>
</dbReference>
<dbReference type="Pfam" id="PF23359">
    <property type="entry name" value="Lsr2_DNA-bd"/>
    <property type="match status" value="1"/>
</dbReference>
<evidence type="ECO:0000256" key="1">
    <source>
        <dbReference type="ARBA" id="ARBA00023125"/>
    </source>
</evidence>
<dbReference type="Pfam" id="PF11774">
    <property type="entry name" value="Lsr2"/>
    <property type="match status" value="1"/>
</dbReference>
<dbReference type="GO" id="GO:0016746">
    <property type="term" value="F:acyltransferase activity"/>
    <property type="evidence" value="ECO:0007669"/>
    <property type="project" value="InterPro"/>
</dbReference>
<dbReference type="AlphaFoldDB" id="A0A9X3LV61"/>
<gene>
    <name evidence="4" type="ORF">L8U60_09735</name>
</gene>
<sequence length="103" mass="11808">MARREITQYFDDLDQTPLDESEVNIVHFSFNNKDYLLDLSDANLARFNETLMPYIAAAREVPEHDRMTEASAVRSWARKQGLKIAQRGKIPAAIVDAYRKAHA</sequence>
<dbReference type="InterPro" id="IPR024412">
    <property type="entry name" value="Lsr2_dim_dom"/>
</dbReference>
<dbReference type="InterPro" id="IPR036625">
    <property type="entry name" value="E3-bd_dom_sf"/>
</dbReference>
<name>A0A9X3LV61_9CORY</name>
<organism evidence="4 5">
    <name type="scientific">Corynebacterium meitnerae</name>
    <dbReference type="NCBI Taxonomy" id="2913498"/>
    <lineage>
        <taxon>Bacteria</taxon>
        <taxon>Bacillati</taxon>
        <taxon>Actinomycetota</taxon>
        <taxon>Actinomycetes</taxon>
        <taxon>Mycobacteriales</taxon>
        <taxon>Corynebacteriaceae</taxon>
        <taxon>Corynebacterium</taxon>
    </lineage>
</organism>
<protein>
    <submittedName>
        <fullName evidence="4">Lsr2 family protein</fullName>
    </submittedName>
</protein>
<proteinExistence type="predicted"/>
<dbReference type="GO" id="GO:0003677">
    <property type="term" value="F:DNA binding"/>
    <property type="evidence" value="ECO:0007669"/>
    <property type="project" value="UniProtKB-KW"/>
</dbReference>
<keyword evidence="5" id="KW-1185">Reference proteome</keyword>
<evidence type="ECO:0000259" key="2">
    <source>
        <dbReference type="Pfam" id="PF11774"/>
    </source>
</evidence>
<dbReference type="Gene3D" id="3.30.60.230">
    <property type="entry name" value="Lsr2, dimerization domain"/>
    <property type="match status" value="1"/>
</dbReference>
<dbReference type="Proteomes" id="UP001146468">
    <property type="component" value="Unassembled WGS sequence"/>
</dbReference>
<dbReference type="RefSeq" id="WP_269966182.1">
    <property type="nucleotide sequence ID" value="NZ_JAKMUS010000019.1"/>
</dbReference>
<dbReference type="InterPro" id="IPR042261">
    <property type="entry name" value="Lsr2-like_dimerization"/>
</dbReference>